<dbReference type="GO" id="GO:0006006">
    <property type="term" value="P:glucose metabolic process"/>
    <property type="evidence" value="ECO:0007669"/>
    <property type="project" value="InterPro"/>
</dbReference>
<accession>A0A6J6K5Q9</accession>
<dbReference type="CDD" id="cd18126">
    <property type="entry name" value="GAPDH_I_C"/>
    <property type="match status" value="1"/>
</dbReference>
<dbReference type="CDD" id="cd05214">
    <property type="entry name" value="GAPDH_I_N"/>
    <property type="match status" value="1"/>
</dbReference>
<dbReference type="EMBL" id="CAEZWM010000003">
    <property type="protein sequence ID" value="CAB4645171.1"/>
    <property type="molecule type" value="Genomic_DNA"/>
</dbReference>
<keyword evidence="2" id="KW-0560">Oxidoreductase</keyword>
<dbReference type="PROSITE" id="PS00071">
    <property type="entry name" value="GAPDH"/>
    <property type="match status" value="1"/>
</dbReference>
<reference evidence="4" key="1">
    <citation type="submission" date="2020-05" db="EMBL/GenBank/DDBJ databases">
        <authorList>
            <person name="Chiriac C."/>
            <person name="Salcher M."/>
            <person name="Ghai R."/>
            <person name="Kavagutti S V."/>
        </authorList>
    </citation>
    <scope>NUCLEOTIDE SEQUENCE</scope>
</reference>
<organism evidence="4">
    <name type="scientific">freshwater metagenome</name>
    <dbReference type="NCBI Taxonomy" id="449393"/>
    <lineage>
        <taxon>unclassified sequences</taxon>
        <taxon>metagenomes</taxon>
        <taxon>ecological metagenomes</taxon>
    </lineage>
</organism>
<dbReference type="PRINTS" id="PR00078">
    <property type="entry name" value="G3PDHDRGNASE"/>
</dbReference>
<dbReference type="SMART" id="SM00846">
    <property type="entry name" value="Gp_dh_N"/>
    <property type="match status" value="1"/>
</dbReference>
<dbReference type="InterPro" id="IPR020828">
    <property type="entry name" value="GlycerAld_3-P_DH_NAD(P)-bd"/>
</dbReference>
<dbReference type="PIRSF" id="PIRSF000149">
    <property type="entry name" value="GAP_DH"/>
    <property type="match status" value="1"/>
</dbReference>
<dbReference type="Pfam" id="PF02800">
    <property type="entry name" value="Gp_dh_C"/>
    <property type="match status" value="1"/>
</dbReference>
<dbReference type="InterPro" id="IPR036291">
    <property type="entry name" value="NAD(P)-bd_dom_sf"/>
</dbReference>
<evidence type="ECO:0000259" key="3">
    <source>
        <dbReference type="SMART" id="SM00846"/>
    </source>
</evidence>
<evidence type="ECO:0000256" key="2">
    <source>
        <dbReference type="ARBA" id="ARBA00023002"/>
    </source>
</evidence>
<proteinExistence type="inferred from homology"/>
<dbReference type="Gene3D" id="3.40.50.720">
    <property type="entry name" value="NAD(P)-binding Rossmann-like Domain"/>
    <property type="match status" value="1"/>
</dbReference>
<evidence type="ECO:0000313" key="4">
    <source>
        <dbReference type="EMBL" id="CAB4645171.1"/>
    </source>
</evidence>
<dbReference type="GO" id="GO:0050661">
    <property type="term" value="F:NADP binding"/>
    <property type="evidence" value="ECO:0007669"/>
    <property type="project" value="InterPro"/>
</dbReference>
<dbReference type="AlphaFoldDB" id="A0A6J6K5Q9"/>
<dbReference type="InterPro" id="IPR020831">
    <property type="entry name" value="GlycerAld/Erythrose_P_DH"/>
</dbReference>
<dbReference type="FunFam" id="3.40.50.720:FF:000001">
    <property type="entry name" value="Glyceraldehyde-3-phosphate dehydrogenase"/>
    <property type="match status" value="1"/>
</dbReference>
<dbReference type="PANTHER" id="PTHR43148">
    <property type="entry name" value="GLYCERALDEHYDE-3-PHOSPHATE DEHYDROGENASE 2"/>
    <property type="match status" value="1"/>
</dbReference>
<dbReference type="InterPro" id="IPR006424">
    <property type="entry name" value="Glyceraldehyde-3-P_DH_1"/>
</dbReference>
<dbReference type="SUPFAM" id="SSF51735">
    <property type="entry name" value="NAD(P)-binding Rossmann-fold domains"/>
    <property type="match status" value="1"/>
</dbReference>
<feature type="domain" description="Glyceraldehyde 3-phosphate dehydrogenase NAD(P) binding" evidence="3">
    <location>
        <begin position="3"/>
        <end position="156"/>
    </location>
</feature>
<sequence>MTVRVGINGFGRIGRSFTRAILARGAEAGVELVAVNDPFGDSETAAFLLKHDSVGGMLGNDVAVSSNGFSIDGRNIKKLESKNPADVPWGDEGVDVVIESTGVFTARDGAAGHLAGGAKRVIISAPSNDADVTICMGVNDGDYDAALHTVISNASCTTNCLAPLAKVLDDTYGIEKGFMTTVHAYTSDQSLQDLAATSRSGKPDLRRMRAAALSIIPSSTGAARAIGLVLPQLKGRLDGMALRVPTPTGSITDLTVELRKGASPEEINAAFAAAAANPAFRGVLQYSEEPLVSADIVGNASSCIFSAVDTSANGNLVKVLGWYDNEWGYSNRLVDLVRFIG</sequence>
<name>A0A6J6K5Q9_9ZZZZ</name>
<dbReference type="GO" id="GO:0016620">
    <property type="term" value="F:oxidoreductase activity, acting on the aldehyde or oxo group of donors, NAD or NADP as acceptor"/>
    <property type="evidence" value="ECO:0007669"/>
    <property type="project" value="InterPro"/>
</dbReference>
<comment type="similarity">
    <text evidence="1">Belongs to the glyceraldehyde-3-phosphate dehydrogenase family.</text>
</comment>
<gene>
    <name evidence="4" type="ORF">UFOPK2242_00071</name>
</gene>
<dbReference type="SUPFAM" id="SSF55347">
    <property type="entry name" value="Glyceraldehyde-3-phosphate dehydrogenase-like, C-terminal domain"/>
    <property type="match status" value="1"/>
</dbReference>
<dbReference type="NCBIfam" id="TIGR01534">
    <property type="entry name" value="GAPDH-I"/>
    <property type="match status" value="1"/>
</dbReference>
<dbReference type="InterPro" id="IPR020830">
    <property type="entry name" value="GlycerAld_3-P_DH_AS"/>
</dbReference>
<dbReference type="Pfam" id="PF00044">
    <property type="entry name" value="Gp_dh_N"/>
    <property type="match status" value="1"/>
</dbReference>
<protein>
    <submittedName>
        <fullName evidence="4">Unannotated protein</fullName>
    </submittedName>
</protein>
<dbReference type="Gene3D" id="3.30.360.10">
    <property type="entry name" value="Dihydrodipicolinate Reductase, domain 2"/>
    <property type="match status" value="1"/>
</dbReference>
<dbReference type="InterPro" id="IPR020829">
    <property type="entry name" value="GlycerAld_3-P_DH_cat"/>
</dbReference>
<dbReference type="GO" id="GO:0051287">
    <property type="term" value="F:NAD binding"/>
    <property type="evidence" value="ECO:0007669"/>
    <property type="project" value="InterPro"/>
</dbReference>
<dbReference type="FunFam" id="3.30.360.10:FF:000002">
    <property type="entry name" value="Glyceraldehyde-3-phosphate dehydrogenase"/>
    <property type="match status" value="1"/>
</dbReference>
<evidence type="ECO:0000256" key="1">
    <source>
        <dbReference type="ARBA" id="ARBA00007406"/>
    </source>
</evidence>